<accession>W0RKD0</accession>
<evidence type="ECO:0000313" key="3">
    <source>
        <dbReference type="Proteomes" id="UP000019151"/>
    </source>
</evidence>
<dbReference type="InParanoid" id="W0RKD0"/>
<feature type="region of interest" description="Disordered" evidence="1">
    <location>
        <begin position="150"/>
        <end position="172"/>
    </location>
</feature>
<organism evidence="2 3">
    <name type="scientific">Gemmatirosa kalamazoonensis</name>
    <dbReference type="NCBI Taxonomy" id="861299"/>
    <lineage>
        <taxon>Bacteria</taxon>
        <taxon>Pseudomonadati</taxon>
        <taxon>Gemmatimonadota</taxon>
        <taxon>Gemmatimonadia</taxon>
        <taxon>Gemmatimonadales</taxon>
        <taxon>Gemmatimonadaceae</taxon>
        <taxon>Gemmatirosa</taxon>
    </lineage>
</organism>
<dbReference type="RefSeq" id="WP_025413002.1">
    <property type="nucleotide sequence ID" value="NZ_CP007128.1"/>
</dbReference>
<dbReference type="KEGG" id="gba:J421_4017"/>
<evidence type="ECO:0000313" key="2">
    <source>
        <dbReference type="EMBL" id="AHG91554.1"/>
    </source>
</evidence>
<protein>
    <submittedName>
        <fullName evidence="2">Uncharacterized protein</fullName>
    </submittedName>
</protein>
<gene>
    <name evidence="2" type="ORF">J421_4017</name>
</gene>
<dbReference type="AlphaFoldDB" id="W0RKD0"/>
<name>W0RKD0_9BACT</name>
<dbReference type="HOGENOM" id="CLU_1553086_0_0_0"/>
<evidence type="ECO:0000256" key="1">
    <source>
        <dbReference type="SAM" id="MobiDB-lite"/>
    </source>
</evidence>
<keyword evidence="3" id="KW-1185">Reference proteome</keyword>
<proteinExistence type="predicted"/>
<reference evidence="2 3" key="1">
    <citation type="journal article" date="2014" name="Genome Announc.">
        <title>Genome Sequence and Methylome of Soil Bacterium Gemmatirosa kalamazoonensis KBS708T, a Member of the Rarely Cultivated Gemmatimonadetes Phylum.</title>
        <authorList>
            <person name="Debruyn J.M."/>
            <person name="Radosevich M."/>
            <person name="Wommack K.E."/>
            <person name="Polson S.W."/>
            <person name="Hauser L.J."/>
            <person name="Fawaz M.N."/>
            <person name="Korlach J."/>
            <person name="Tsai Y.C."/>
        </authorList>
    </citation>
    <scope>NUCLEOTIDE SEQUENCE [LARGE SCALE GENOMIC DNA]</scope>
    <source>
        <strain evidence="2 3">KBS708</strain>
    </source>
</reference>
<dbReference type="Proteomes" id="UP000019151">
    <property type="component" value="Chromosome"/>
</dbReference>
<dbReference type="EMBL" id="CP007128">
    <property type="protein sequence ID" value="AHG91554.1"/>
    <property type="molecule type" value="Genomic_DNA"/>
</dbReference>
<sequence length="172" mass="18532">MRRPVSAEELVDALAPRSRIPLPPLARGTRRAPRALRGVLPPGVTRSDAREALRALLERKGQLRTSEALLVVVCWLEQAGLECVPAPSVRAVYPDTGPALGTMPHYLQHLVSVGLLERVATAVYRATPLGRAVADALPDRSAVRALRAMRLTPPSPRRLPRGGFDDASESAS</sequence>
<dbReference type="STRING" id="861299.J421_4017"/>